<dbReference type="CDD" id="cd06225">
    <property type="entry name" value="HAMP"/>
    <property type="match status" value="1"/>
</dbReference>
<keyword evidence="5" id="KW-0808">Transferase</keyword>
<evidence type="ECO:0000259" key="10">
    <source>
        <dbReference type="PROSITE" id="PS50112"/>
    </source>
</evidence>
<name>A0ABN1FQK3_9PROT</name>
<evidence type="ECO:0000256" key="6">
    <source>
        <dbReference type="ARBA" id="ARBA00022741"/>
    </source>
</evidence>
<evidence type="ECO:0000313" key="13">
    <source>
        <dbReference type="Proteomes" id="UP001501588"/>
    </source>
</evidence>
<keyword evidence="8" id="KW-0067">ATP-binding</keyword>
<dbReference type="Gene3D" id="6.10.340.10">
    <property type="match status" value="1"/>
</dbReference>
<evidence type="ECO:0000313" key="12">
    <source>
        <dbReference type="EMBL" id="GAA0595749.1"/>
    </source>
</evidence>
<evidence type="ECO:0000256" key="2">
    <source>
        <dbReference type="ARBA" id="ARBA00004370"/>
    </source>
</evidence>
<protein>
    <recommendedName>
        <fullName evidence="3">histidine kinase</fullName>
        <ecNumber evidence="3">2.7.13.3</ecNumber>
    </recommendedName>
</protein>
<dbReference type="CDD" id="cd00130">
    <property type="entry name" value="PAS"/>
    <property type="match status" value="1"/>
</dbReference>
<dbReference type="SUPFAM" id="SSF55785">
    <property type="entry name" value="PYP-like sensor domain (PAS domain)"/>
    <property type="match status" value="2"/>
</dbReference>
<dbReference type="SMART" id="SM00304">
    <property type="entry name" value="HAMP"/>
    <property type="match status" value="1"/>
</dbReference>
<proteinExistence type="predicted"/>
<accession>A0ABN1FQK3</accession>
<dbReference type="SMART" id="SM00091">
    <property type="entry name" value="PAS"/>
    <property type="match status" value="2"/>
</dbReference>
<dbReference type="InterPro" id="IPR003660">
    <property type="entry name" value="HAMP_dom"/>
</dbReference>
<keyword evidence="4" id="KW-0597">Phosphoprotein</keyword>
<dbReference type="PROSITE" id="PS50885">
    <property type="entry name" value="HAMP"/>
    <property type="match status" value="1"/>
</dbReference>
<dbReference type="Gene3D" id="3.30.450.20">
    <property type="entry name" value="PAS domain"/>
    <property type="match status" value="2"/>
</dbReference>
<feature type="domain" description="HAMP" evidence="11">
    <location>
        <begin position="207"/>
        <end position="259"/>
    </location>
</feature>
<dbReference type="Gene3D" id="3.30.565.10">
    <property type="entry name" value="Histidine kinase-like ATPase, C-terminal domain"/>
    <property type="match status" value="1"/>
</dbReference>
<dbReference type="InterPro" id="IPR035965">
    <property type="entry name" value="PAS-like_dom_sf"/>
</dbReference>
<keyword evidence="9" id="KW-1133">Transmembrane helix</keyword>
<keyword evidence="6" id="KW-0547">Nucleotide-binding</keyword>
<keyword evidence="9" id="KW-0472">Membrane</keyword>
<evidence type="ECO:0000256" key="1">
    <source>
        <dbReference type="ARBA" id="ARBA00000085"/>
    </source>
</evidence>
<dbReference type="InterPro" id="IPR036890">
    <property type="entry name" value="HATPase_C_sf"/>
</dbReference>
<dbReference type="SUPFAM" id="SSF158472">
    <property type="entry name" value="HAMP domain-like"/>
    <property type="match status" value="1"/>
</dbReference>
<dbReference type="Pfam" id="PF00672">
    <property type="entry name" value="HAMP"/>
    <property type="match status" value="1"/>
</dbReference>
<keyword evidence="9" id="KW-0812">Transmembrane</keyword>
<dbReference type="PROSITE" id="PS50112">
    <property type="entry name" value="PAS"/>
    <property type="match status" value="1"/>
</dbReference>
<comment type="caution">
    <text evidence="12">The sequence shown here is derived from an EMBL/GenBank/DDBJ whole genome shotgun (WGS) entry which is preliminary data.</text>
</comment>
<dbReference type="PANTHER" id="PTHR41523">
    <property type="entry name" value="TWO-COMPONENT SYSTEM SENSOR PROTEIN"/>
    <property type="match status" value="1"/>
</dbReference>
<dbReference type="PANTHER" id="PTHR41523:SF8">
    <property type="entry name" value="ETHYLENE RESPONSE SENSOR PROTEIN"/>
    <property type="match status" value="1"/>
</dbReference>
<evidence type="ECO:0000256" key="7">
    <source>
        <dbReference type="ARBA" id="ARBA00022777"/>
    </source>
</evidence>
<dbReference type="Pfam" id="PF07536">
    <property type="entry name" value="HWE_HK"/>
    <property type="match status" value="1"/>
</dbReference>
<evidence type="ECO:0000256" key="3">
    <source>
        <dbReference type="ARBA" id="ARBA00012438"/>
    </source>
</evidence>
<keyword evidence="7" id="KW-0418">Kinase</keyword>
<feature type="transmembrane region" description="Helical" evidence="9">
    <location>
        <begin position="187"/>
        <end position="206"/>
    </location>
</feature>
<evidence type="ECO:0000256" key="4">
    <source>
        <dbReference type="ARBA" id="ARBA00022553"/>
    </source>
</evidence>
<dbReference type="EC" id="2.7.13.3" evidence="3"/>
<gene>
    <name evidence="12" type="ORF">GCM10009416_37630</name>
</gene>
<comment type="catalytic activity">
    <reaction evidence="1">
        <text>ATP + protein L-histidine = ADP + protein N-phospho-L-histidine.</text>
        <dbReference type="EC" id="2.7.13.3"/>
    </reaction>
</comment>
<comment type="subcellular location">
    <subcellularLocation>
        <location evidence="2">Membrane</location>
    </subcellularLocation>
</comment>
<dbReference type="SMART" id="SM00911">
    <property type="entry name" value="HWE_HK"/>
    <property type="match status" value="1"/>
</dbReference>
<evidence type="ECO:0000256" key="9">
    <source>
        <dbReference type="SAM" id="Phobius"/>
    </source>
</evidence>
<dbReference type="SUPFAM" id="SSF55874">
    <property type="entry name" value="ATPase domain of HSP90 chaperone/DNA topoisomerase II/histidine kinase"/>
    <property type="match status" value="1"/>
</dbReference>
<evidence type="ECO:0000256" key="8">
    <source>
        <dbReference type="ARBA" id="ARBA00022840"/>
    </source>
</evidence>
<dbReference type="InterPro" id="IPR000014">
    <property type="entry name" value="PAS"/>
</dbReference>
<dbReference type="NCBIfam" id="TIGR00229">
    <property type="entry name" value="sensory_box"/>
    <property type="match status" value="1"/>
</dbReference>
<feature type="domain" description="PAS" evidence="10">
    <location>
        <begin position="382"/>
        <end position="425"/>
    </location>
</feature>
<feature type="transmembrane region" description="Helical" evidence="9">
    <location>
        <begin position="12"/>
        <end position="35"/>
    </location>
</feature>
<evidence type="ECO:0000256" key="5">
    <source>
        <dbReference type="ARBA" id="ARBA00022679"/>
    </source>
</evidence>
<reference evidence="12 13" key="1">
    <citation type="journal article" date="2019" name="Int. J. Syst. Evol. Microbiol.">
        <title>The Global Catalogue of Microorganisms (GCM) 10K type strain sequencing project: providing services to taxonomists for standard genome sequencing and annotation.</title>
        <authorList>
            <consortium name="The Broad Institute Genomics Platform"/>
            <consortium name="The Broad Institute Genome Sequencing Center for Infectious Disease"/>
            <person name="Wu L."/>
            <person name="Ma J."/>
        </authorList>
    </citation>
    <scope>NUCLEOTIDE SEQUENCE [LARGE SCALE GENOMIC DNA]</scope>
    <source>
        <strain evidence="12 13">JCM 9933</strain>
    </source>
</reference>
<sequence>MGPRARSAGFSLRLLIFSGFMAMAVATAGLGVSAVQGIGRPGGIGAADLDHALSAASLARSADAGLGAMEAALLRRRLASTPAARQSEEDRFAGLGKRVAEDLRTVADRADSEAVRRAAAGADAAATAWIDAARHTHRQPSPDWARLGPLAAAARERSEALVDAVAGDALRRRDEARAAATAATRRILAGTAAALLFGCGVAAWLARRVAGPIAAASRAASGIASGRLETPIPGGGSGELGTLLEAMERMRDSLRVRISREKAEGLDTRAQLAEALEVSMDGIVLTDAAGRITAVNHRASQMLPDIVLAPGENWDRAAAALHVPDPAMAAALWHAPPAAAEVKLAGGRWLRVSRSPARGGGAVAILSDITGRKAHEAALSESNRRFSAAIGNMAQGLCMVDAEGRILVCNQRFCDMFGLPPAEIMAGVPVRDASRIAVEAARYPLDLLAQIKEDQRSLNEGSKPLSVVREGAGGAALAVNYRPMPGGGWVTTYADVTEQRAAEERQALLMRELDHRAKNALAVVQAALRLTPKDDAESYARAVGGRVGALARAHTLLAKGQWSGADLRDLAWGELAPFLGSAPADKRPQPRAALDGPDVTLVPGAAQAISMALHELATNATKHGALSMPEGRVSVFWEVDDGAGLLRLLWAESGGPPLTGAPPVRRGFGSRLLEATLKDQLGGKLARDWRPGGLVCTIELPLSRALAGQALQRPIMTGLEPEFGPVGGMRSPAAPVAAAPGR</sequence>
<dbReference type="Pfam" id="PF12860">
    <property type="entry name" value="PAS_7"/>
    <property type="match status" value="2"/>
</dbReference>
<evidence type="ECO:0000259" key="11">
    <source>
        <dbReference type="PROSITE" id="PS50885"/>
    </source>
</evidence>
<organism evidence="12 13">
    <name type="scientific">Craurococcus roseus</name>
    <dbReference type="NCBI Taxonomy" id="77585"/>
    <lineage>
        <taxon>Bacteria</taxon>
        <taxon>Pseudomonadati</taxon>
        <taxon>Pseudomonadota</taxon>
        <taxon>Alphaproteobacteria</taxon>
        <taxon>Acetobacterales</taxon>
        <taxon>Acetobacteraceae</taxon>
        <taxon>Craurococcus</taxon>
    </lineage>
</organism>
<dbReference type="EMBL" id="BAAAFZ010000060">
    <property type="protein sequence ID" value="GAA0595749.1"/>
    <property type="molecule type" value="Genomic_DNA"/>
</dbReference>
<dbReference type="InterPro" id="IPR011102">
    <property type="entry name" value="Sig_transdc_His_kinase_HWE"/>
</dbReference>
<keyword evidence="13" id="KW-1185">Reference proteome</keyword>
<dbReference type="Proteomes" id="UP001501588">
    <property type="component" value="Unassembled WGS sequence"/>
</dbReference>